<dbReference type="CDD" id="cd07750">
    <property type="entry name" value="PolyPPase_VTC_like"/>
    <property type="match status" value="1"/>
</dbReference>
<dbReference type="Gene3D" id="3.20.100.30">
    <property type="entry name" value="VTC, catalytic tunnel domain"/>
    <property type="match status" value="1"/>
</dbReference>
<evidence type="ECO:0000313" key="2">
    <source>
        <dbReference type="EMBL" id="TFD54072.1"/>
    </source>
</evidence>
<dbReference type="Pfam" id="PF09359">
    <property type="entry name" value="VTC"/>
    <property type="match status" value="1"/>
</dbReference>
<accession>A0A4R9A883</accession>
<evidence type="ECO:0000259" key="1">
    <source>
        <dbReference type="Pfam" id="PF09359"/>
    </source>
</evidence>
<sequence length="261" mass="29281">MPGLELPALEPIGLEELTERASLQTRVDRKYVLPLADLDAVLVDLADDTRVLDIGGVRAFAYESIYFDTPERTSYFLTAQPRRRRFKIRTRTYLDSAATYLEVKTRGGRSVTVKERLPYDTADGNRLTPEGRRYADQILDESGIGGSAALGFTRALTTRYRRTTLYLPASESRATIDTDLSWVIDNERRLDLPELTVVETKSGARAGAVDRVLWAHGHRPAVISKFGTGMAALCPELPANRWVRVLSRYIHQPAPTAWSTR</sequence>
<comment type="caution">
    <text evidence="2">The sequence shown here is derived from an EMBL/GenBank/DDBJ whole genome shotgun (WGS) entry which is preliminary data.</text>
</comment>
<name>A0A4R9A883_9MICO</name>
<dbReference type="AlphaFoldDB" id="A0A4R9A883"/>
<dbReference type="InterPro" id="IPR042267">
    <property type="entry name" value="VTC_sf"/>
</dbReference>
<dbReference type="InterPro" id="IPR018966">
    <property type="entry name" value="VTC_domain"/>
</dbReference>
<evidence type="ECO:0000313" key="3">
    <source>
        <dbReference type="Proteomes" id="UP000297447"/>
    </source>
</evidence>
<reference evidence="2 3" key="1">
    <citation type="submission" date="2019-03" db="EMBL/GenBank/DDBJ databases">
        <title>Genomics of glacier-inhabiting Cryobacterium strains.</title>
        <authorList>
            <person name="Liu Q."/>
            <person name="Xin Y.-H."/>
        </authorList>
    </citation>
    <scope>NUCLEOTIDE SEQUENCE [LARGE SCALE GENOMIC DNA]</scope>
    <source>
        <strain evidence="2 3">Hh14</strain>
    </source>
</reference>
<organism evidence="2 3">
    <name type="scientific">Cryobacterium frigoriphilum</name>
    <dbReference type="NCBI Taxonomy" id="1259150"/>
    <lineage>
        <taxon>Bacteria</taxon>
        <taxon>Bacillati</taxon>
        <taxon>Actinomycetota</taxon>
        <taxon>Actinomycetes</taxon>
        <taxon>Micrococcales</taxon>
        <taxon>Microbacteriaceae</taxon>
        <taxon>Cryobacterium</taxon>
    </lineage>
</organism>
<proteinExistence type="predicted"/>
<protein>
    <submittedName>
        <fullName evidence="2">Polyphosphate polymerase domain-containing protein</fullName>
    </submittedName>
</protein>
<feature type="domain" description="VTC" evidence="1">
    <location>
        <begin position="26"/>
        <end position="233"/>
    </location>
</feature>
<dbReference type="EMBL" id="SOHE01000018">
    <property type="protein sequence ID" value="TFD54072.1"/>
    <property type="molecule type" value="Genomic_DNA"/>
</dbReference>
<dbReference type="OrthoDB" id="148766at2"/>
<dbReference type="GO" id="GO:0006799">
    <property type="term" value="P:polyphosphate biosynthetic process"/>
    <property type="evidence" value="ECO:0007669"/>
    <property type="project" value="UniProtKB-ARBA"/>
</dbReference>
<dbReference type="Proteomes" id="UP000297447">
    <property type="component" value="Unassembled WGS sequence"/>
</dbReference>
<keyword evidence="3" id="KW-1185">Reference proteome</keyword>
<gene>
    <name evidence="2" type="ORF">E3T55_04530</name>
</gene>